<dbReference type="InterPro" id="IPR002464">
    <property type="entry name" value="DNA/RNA_helicase_DEAH_CS"/>
</dbReference>
<dbReference type="InterPro" id="IPR018957">
    <property type="entry name" value="Znf_C3HC4_RING-type"/>
</dbReference>
<evidence type="ECO:0000259" key="14">
    <source>
        <dbReference type="PROSITE" id="PS51194"/>
    </source>
</evidence>
<dbReference type="PANTHER" id="PTHR45626">
    <property type="entry name" value="TRANSCRIPTION TERMINATION FACTOR 2-RELATED"/>
    <property type="match status" value="1"/>
</dbReference>
<dbReference type="PROSITE" id="PS00518">
    <property type="entry name" value="ZF_RING_1"/>
    <property type="match status" value="1"/>
</dbReference>
<dbReference type="Pfam" id="PF00097">
    <property type="entry name" value="zf-C3HC4"/>
    <property type="match status" value="1"/>
</dbReference>
<dbReference type="PROSITE" id="PS50089">
    <property type="entry name" value="ZF_RING_2"/>
    <property type="match status" value="1"/>
</dbReference>
<proteinExistence type="inferred from homology"/>
<keyword evidence="7" id="KW-0347">Helicase</keyword>
<dbReference type="InterPro" id="IPR001841">
    <property type="entry name" value="Znf_RING"/>
</dbReference>
<keyword evidence="6" id="KW-0378">Hydrolase</keyword>
<dbReference type="Gene3D" id="3.40.50.10810">
    <property type="entry name" value="Tandem AAA-ATPase domain"/>
    <property type="match status" value="1"/>
</dbReference>
<evidence type="ECO:0000256" key="4">
    <source>
        <dbReference type="ARBA" id="ARBA00022741"/>
    </source>
</evidence>
<dbReference type="AlphaFoldDB" id="A0AAV9WYR2"/>
<feature type="compositionally biased region" description="Polar residues" evidence="11">
    <location>
        <begin position="119"/>
        <end position="129"/>
    </location>
</feature>
<feature type="region of interest" description="Disordered" evidence="11">
    <location>
        <begin position="1"/>
        <end position="141"/>
    </location>
</feature>
<dbReference type="PROSITE" id="PS51192">
    <property type="entry name" value="HELICASE_ATP_BIND_1"/>
    <property type="match status" value="1"/>
</dbReference>
<dbReference type="SMART" id="SM00184">
    <property type="entry name" value="RING"/>
    <property type="match status" value="1"/>
</dbReference>
<feature type="compositionally biased region" description="Acidic residues" evidence="11">
    <location>
        <begin position="274"/>
        <end position="296"/>
    </location>
</feature>
<evidence type="ECO:0000313" key="16">
    <source>
        <dbReference type="Proteomes" id="UP001365542"/>
    </source>
</evidence>
<feature type="compositionally biased region" description="Polar residues" evidence="11">
    <location>
        <begin position="236"/>
        <end position="246"/>
    </location>
</feature>
<keyword evidence="16" id="KW-1185">Reference proteome</keyword>
<dbReference type="Pfam" id="PF00176">
    <property type="entry name" value="SNF2-rel_dom"/>
    <property type="match status" value="1"/>
</dbReference>
<keyword evidence="4" id="KW-0547">Nucleotide-binding</keyword>
<evidence type="ECO:0000256" key="5">
    <source>
        <dbReference type="ARBA" id="ARBA00022771"/>
    </source>
</evidence>
<feature type="domain" description="RING-type" evidence="12">
    <location>
        <begin position="745"/>
        <end position="788"/>
    </location>
</feature>
<feature type="compositionally biased region" description="Acidic residues" evidence="11">
    <location>
        <begin position="106"/>
        <end position="115"/>
    </location>
</feature>
<dbReference type="CDD" id="cd18793">
    <property type="entry name" value="SF2_C_SNF"/>
    <property type="match status" value="1"/>
</dbReference>
<evidence type="ECO:0000256" key="9">
    <source>
        <dbReference type="ARBA" id="ARBA00022840"/>
    </source>
</evidence>
<evidence type="ECO:0000256" key="8">
    <source>
        <dbReference type="ARBA" id="ARBA00022833"/>
    </source>
</evidence>
<dbReference type="InterPro" id="IPR001650">
    <property type="entry name" value="Helicase_C-like"/>
</dbReference>
<dbReference type="PROSITE" id="PS00690">
    <property type="entry name" value="DEAH_ATP_HELICASE"/>
    <property type="match status" value="1"/>
</dbReference>
<dbReference type="Pfam" id="PF00271">
    <property type="entry name" value="Helicase_C"/>
    <property type="match status" value="1"/>
</dbReference>
<dbReference type="GO" id="GO:0005634">
    <property type="term" value="C:nucleus"/>
    <property type="evidence" value="ECO:0007669"/>
    <property type="project" value="UniProtKB-SubCell"/>
</dbReference>
<feature type="compositionally biased region" description="Acidic residues" evidence="11">
    <location>
        <begin position="251"/>
        <end position="265"/>
    </location>
</feature>
<evidence type="ECO:0000256" key="6">
    <source>
        <dbReference type="ARBA" id="ARBA00022801"/>
    </source>
</evidence>
<dbReference type="GO" id="GO:0004386">
    <property type="term" value="F:helicase activity"/>
    <property type="evidence" value="ECO:0007669"/>
    <property type="project" value="UniProtKB-KW"/>
</dbReference>
<dbReference type="InterPro" id="IPR000330">
    <property type="entry name" value="SNF2_N"/>
</dbReference>
<evidence type="ECO:0000256" key="11">
    <source>
        <dbReference type="SAM" id="MobiDB-lite"/>
    </source>
</evidence>
<comment type="similarity">
    <text evidence="2">Belongs to the SNF2/RAD54 helicase family.</text>
</comment>
<dbReference type="InterPro" id="IPR017907">
    <property type="entry name" value="Znf_RING_CS"/>
</dbReference>
<gene>
    <name evidence="15" type="primary">RAD16</name>
    <name evidence="15" type="ORF">TWF694_004355</name>
</gene>
<name>A0AAV9WYR2_9PEZI</name>
<evidence type="ECO:0000259" key="12">
    <source>
        <dbReference type="PROSITE" id="PS50089"/>
    </source>
</evidence>
<protein>
    <submittedName>
        <fullName evidence="15">DNA repair protein rad16</fullName>
    </submittedName>
</protein>
<evidence type="ECO:0000256" key="2">
    <source>
        <dbReference type="ARBA" id="ARBA00007025"/>
    </source>
</evidence>
<keyword evidence="9" id="KW-0067">ATP-binding</keyword>
<reference evidence="15 16" key="1">
    <citation type="submission" date="2019-10" db="EMBL/GenBank/DDBJ databases">
        <authorList>
            <person name="Palmer J.M."/>
        </authorList>
    </citation>
    <scope>NUCLEOTIDE SEQUENCE [LARGE SCALE GENOMIC DNA]</scope>
    <source>
        <strain evidence="15 16">TWF694</strain>
    </source>
</reference>
<dbReference type="SUPFAM" id="SSF57850">
    <property type="entry name" value="RING/U-box"/>
    <property type="match status" value="1"/>
</dbReference>
<sequence length="996" mass="111383">MARTRNTRATASKAAGTESAPITTPRGRLSRQPSRSQINSRASSASVSKTTPRRGRPPAKSKLVITGKETEEEPLEVPDSQDDNLQEVEDDEDSQDDGNEQNDSGDYGEDDDEGDDLKPSTSKLRSSSHIAKKRRTGVSSNIAVVIDKRTSRVSRAATAANSPASVRSAASLIFDDMPVAESPTTSFSTTSTRASSHVATGKASEVPDEEDIALSTTIKGKGVAEVTPRRAGLRKSTLNVSASSSRVYEVPSEDEDEDDFEEEVLSDGSSSAFDPDEFGGDPDEEEEEEEEEEDDAPVAGSSAASGTNGGAAINTILISDDDQNADDATAPVVRRARRPVRRGRGAKRMTRAERERAELYESHPYLEKIWDEIGACEPIPAEKAPQPDGLSLTMLPFQLEGLNWLQKQEKTMFNGGILADEMGMGKTIQTIALMMEQPRPKQPNLVVAPTVALIQWKNEIEKHTNNALKVLVFHGQSKEKKVSAITKFDVVLTTYSSLESIWRKQNSGFKRKDGLFKEPSVIHQTNWHRVILDEAHNIKDRSCSTARAVFNLKTTYKLCLSGTPLQNRIGELFSLLRFLESDPFSMYFCRKCDCKSMHWKFKDYRHCDECGHRPMDHICFFNYEILKPIQAFGNTGNGKLAYGKLQSLLKLIMLRRTKVQRADDLGLPPRIVRIRRDYFNEEELDLYQSTYSSSKRKFNTYVASGVLLNNYANIFSLITRMRQMADHPDLVLKRHAEDGNNNLVCCICDEEAEEAIKSKCHHTFCRMCVKNYLKSYTGPGDPDCPHCHISLNIDVTQPALEADYNLVKKGSIVNRIDLNNWRSSTKIEALVEELYKLRSKTCTIKSIVFSQFTSMLQLVEWRLRKAGFLTVMLEGSMSPSQRDASIKYFMENVEVEVFLVSLKAGGVALNLVEASQVFILDPWWNPSVEWQSGDRIHRIGQTRNCRITRLVIEDSIESRIVELQEKKANMINATIGGDQGAMDKLSAADMQFLFNN</sequence>
<comment type="subcellular location">
    <subcellularLocation>
        <location evidence="1">Nucleus</location>
    </subcellularLocation>
</comment>
<keyword evidence="3" id="KW-0479">Metal-binding</keyword>
<dbReference type="GO" id="GO:0008094">
    <property type="term" value="F:ATP-dependent activity, acting on DNA"/>
    <property type="evidence" value="ECO:0007669"/>
    <property type="project" value="TreeGrafter"/>
</dbReference>
<dbReference type="GO" id="GO:0005524">
    <property type="term" value="F:ATP binding"/>
    <property type="evidence" value="ECO:0007669"/>
    <property type="project" value="UniProtKB-KW"/>
</dbReference>
<keyword evidence="5 10" id="KW-0863">Zinc-finger</keyword>
<evidence type="ECO:0000256" key="3">
    <source>
        <dbReference type="ARBA" id="ARBA00022723"/>
    </source>
</evidence>
<evidence type="ECO:0000256" key="1">
    <source>
        <dbReference type="ARBA" id="ARBA00004123"/>
    </source>
</evidence>
<evidence type="ECO:0000256" key="7">
    <source>
        <dbReference type="ARBA" id="ARBA00022806"/>
    </source>
</evidence>
<dbReference type="GO" id="GO:0008270">
    <property type="term" value="F:zinc ion binding"/>
    <property type="evidence" value="ECO:0007669"/>
    <property type="project" value="UniProtKB-KW"/>
</dbReference>
<dbReference type="InterPro" id="IPR014001">
    <property type="entry name" value="Helicase_ATP-bd"/>
</dbReference>
<feature type="compositionally biased region" description="Polar residues" evidence="11">
    <location>
        <begin position="31"/>
        <end position="50"/>
    </location>
</feature>
<dbReference type="Gene3D" id="3.40.50.300">
    <property type="entry name" value="P-loop containing nucleotide triphosphate hydrolases"/>
    <property type="match status" value="1"/>
</dbReference>
<dbReference type="CDD" id="cd18008">
    <property type="entry name" value="DEXDc_SHPRH-like"/>
    <property type="match status" value="1"/>
</dbReference>
<feature type="domain" description="Helicase ATP-binding" evidence="13">
    <location>
        <begin position="407"/>
        <end position="582"/>
    </location>
</feature>
<feature type="compositionally biased region" description="Low complexity" evidence="11">
    <location>
        <begin position="182"/>
        <end position="196"/>
    </location>
</feature>
<dbReference type="InterPro" id="IPR050628">
    <property type="entry name" value="SNF2_RAD54_helicase_TF"/>
</dbReference>
<evidence type="ECO:0000256" key="10">
    <source>
        <dbReference type="PROSITE-ProRule" id="PRU00175"/>
    </source>
</evidence>
<dbReference type="SUPFAM" id="SSF52540">
    <property type="entry name" value="P-loop containing nucleoside triphosphate hydrolases"/>
    <property type="match status" value="2"/>
</dbReference>
<feature type="compositionally biased region" description="Low complexity" evidence="11">
    <location>
        <begin position="299"/>
        <end position="308"/>
    </location>
</feature>
<evidence type="ECO:0000313" key="15">
    <source>
        <dbReference type="EMBL" id="KAK6529143.1"/>
    </source>
</evidence>
<accession>A0AAV9WYR2</accession>
<dbReference type="PROSITE" id="PS51194">
    <property type="entry name" value="HELICASE_CTER"/>
    <property type="match status" value="1"/>
</dbReference>
<dbReference type="EMBL" id="JAVHJO010000014">
    <property type="protein sequence ID" value="KAK6529143.1"/>
    <property type="molecule type" value="Genomic_DNA"/>
</dbReference>
<feature type="compositionally biased region" description="Acidic residues" evidence="11">
    <location>
        <begin position="70"/>
        <end position="100"/>
    </location>
</feature>
<organism evidence="15 16">
    <name type="scientific">Orbilia ellipsospora</name>
    <dbReference type="NCBI Taxonomy" id="2528407"/>
    <lineage>
        <taxon>Eukaryota</taxon>
        <taxon>Fungi</taxon>
        <taxon>Dikarya</taxon>
        <taxon>Ascomycota</taxon>
        <taxon>Pezizomycotina</taxon>
        <taxon>Orbiliomycetes</taxon>
        <taxon>Orbiliales</taxon>
        <taxon>Orbiliaceae</taxon>
        <taxon>Orbilia</taxon>
    </lineage>
</organism>
<dbReference type="SMART" id="SM00490">
    <property type="entry name" value="HELICc"/>
    <property type="match status" value="1"/>
</dbReference>
<feature type="region of interest" description="Disordered" evidence="11">
    <location>
        <begin position="221"/>
        <end position="308"/>
    </location>
</feature>
<keyword evidence="8" id="KW-0862">Zinc</keyword>
<dbReference type="InterPro" id="IPR027417">
    <property type="entry name" value="P-loop_NTPase"/>
</dbReference>
<dbReference type="Proteomes" id="UP001365542">
    <property type="component" value="Unassembled WGS sequence"/>
</dbReference>
<dbReference type="SMART" id="SM00487">
    <property type="entry name" value="DEXDc"/>
    <property type="match status" value="1"/>
</dbReference>
<dbReference type="InterPro" id="IPR013083">
    <property type="entry name" value="Znf_RING/FYVE/PHD"/>
</dbReference>
<feature type="domain" description="Helicase C-terminal" evidence="14">
    <location>
        <begin position="836"/>
        <end position="986"/>
    </location>
</feature>
<dbReference type="InterPro" id="IPR049730">
    <property type="entry name" value="SNF2/RAD54-like_C"/>
</dbReference>
<dbReference type="Gene3D" id="3.30.40.10">
    <property type="entry name" value="Zinc/RING finger domain, C3HC4 (zinc finger)"/>
    <property type="match status" value="1"/>
</dbReference>
<dbReference type="InterPro" id="IPR038718">
    <property type="entry name" value="SNF2-like_sf"/>
</dbReference>
<dbReference type="GO" id="GO:0006289">
    <property type="term" value="P:nucleotide-excision repair"/>
    <property type="evidence" value="ECO:0007669"/>
    <property type="project" value="TreeGrafter"/>
</dbReference>
<evidence type="ECO:0000259" key="13">
    <source>
        <dbReference type="PROSITE" id="PS51192"/>
    </source>
</evidence>
<comment type="caution">
    <text evidence="15">The sequence shown here is derived from an EMBL/GenBank/DDBJ whole genome shotgun (WGS) entry which is preliminary data.</text>
</comment>
<dbReference type="PANTHER" id="PTHR45626:SF12">
    <property type="entry name" value="DNA REPAIR PROTEIN RAD16"/>
    <property type="match status" value="1"/>
</dbReference>
<feature type="region of interest" description="Disordered" evidence="11">
    <location>
        <begin position="182"/>
        <end position="209"/>
    </location>
</feature>
<dbReference type="GO" id="GO:0016787">
    <property type="term" value="F:hydrolase activity"/>
    <property type="evidence" value="ECO:0007669"/>
    <property type="project" value="UniProtKB-KW"/>
</dbReference>